<feature type="transmembrane region" description="Helical" evidence="1">
    <location>
        <begin position="35"/>
        <end position="55"/>
    </location>
</feature>
<feature type="non-terminal residue" evidence="2">
    <location>
        <position position="77"/>
    </location>
</feature>
<keyword evidence="3" id="KW-1185">Reference proteome</keyword>
<evidence type="ECO:0000256" key="1">
    <source>
        <dbReference type="SAM" id="Phobius"/>
    </source>
</evidence>
<dbReference type="Proteomes" id="UP000183832">
    <property type="component" value="Unassembled WGS sequence"/>
</dbReference>
<evidence type="ECO:0000313" key="3">
    <source>
        <dbReference type="Proteomes" id="UP000183832"/>
    </source>
</evidence>
<keyword evidence="1" id="KW-1133">Transmembrane helix</keyword>
<keyword evidence="1" id="KW-0472">Membrane</keyword>
<reference evidence="2 3" key="1">
    <citation type="submission" date="2015-04" db="EMBL/GenBank/DDBJ databases">
        <authorList>
            <person name="Syromyatnikov M.Y."/>
            <person name="Popov V.N."/>
        </authorList>
    </citation>
    <scope>NUCLEOTIDE SEQUENCE [LARGE SCALE GENOMIC DNA]</scope>
</reference>
<dbReference type="AlphaFoldDB" id="A0A1J1I866"/>
<evidence type="ECO:0000313" key="2">
    <source>
        <dbReference type="EMBL" id="CRK94601.1"/>
    </source>
</evidence>
<keyword evidence="1" id="KW-0812">Transmembrane</keyword>
<dbReference type="EMBL" id="CVRI01000039">
    <property type="protein sequence ID" value="CRK94601.1"/>
    <property type="molecule type" value="Genomic_DNA"/>
</dbReference>
<name>A0A1J1I866_9DIPT</name>
<gene>
    <name evidence="2" type="ORF">CLUMA_CG008101</name>
</gene>
<proteinExistence type="predicted"/>
<protein>
    <submittedName>
        <fullName evidence="2">CLUMA_CG008101, isoform A</fullName>
    </submittedName>
</protein>
<feature type="transmembrane region" description="Helical" evidence="1">
    <location>
        <begin position="5"/>
        <end position="23"/>
    </location>
</feature>
<accession>A0A1J1I866</accession>
<organism evidence="2 3">
    <name type="scientific">Clunio marinus</name>
    <dbReference type="NCBI Taxonomy" id="568069"/>
    <lineage>
        <taxon>Eukaryota</taxon>
        <taxon>Metazoa</taxon>
        <taxon>Ecdysozoa</taxon>
        <taxon>Arthropoda</taxon>
        <taxon>Hexapoda</taxon>
        <taxon>Insecta</taxon>
        <taxon>Pterygota</taxon>
        <taxon>Neoptera</taxon>
        <taxon>Endopterygota</taxon>
        <taxon>Diptera</taxon>
        <taxon>Nematocera</taxon>
        <taxon>Chironomoidea</taxon>
        <taxon>Chironomidae</taxon>
        <taxon>Clunio</taxon>
    </lineage>
</organism>
<sequence>MVWILYITFLFICLKLFLVFFFYEGSLTMFEVDWYSLQLGLLVVAMISTLGLILITEKENRRKREEENSRYHQLINS</sequence>